<evidence type="ECO:0000256" key="6">
    <source>
        <dbReference type="ARBA" id="ARBA00022917"/>
    </source>
</evidence>
<dbReference type="PRINTS" id="PR00315">
    <property type="entry name" value="ELONGATNFCT"/>
</dbReference>
<feature type="domain" description="Tr-type G" evidence="9">
    <location>
        <begin position="41"/>
        <end position="311"/>
    </location>
</feature>
<name>A0ABR1GBP9_AURAN</name>
<accession>A0ABR1GBP9</accession>
<evidence type="ECO:0000256" key="8">
    <source>
        <dbReference type="SAM" id="SignalP"/>
    </source>
</evidence>
<protein>
    <submittedName>
        <fullName evidence="10">Translation elongation factor</fullName>
    </submittedName>
</protein>
<evidence type="ECO:0000256" key="4">
    <source>
        <dbReference type="ARBA" id="ARBA00022490"/>
    </source>
</evidence>
<proteinExistence type="inferred from homology"/>
<organism evidence="10 11">
    <name type="scientific">Aureococcus anophagefferens</name>
    <name type="common">Harmful bloom alga</name>
    <dbReference type="NCBI Taxonomy" id="44056"/>
    <lineage>
        <taxon>Eukaryota</taxon>
        <taxon>Sar</taxon>
        <taxon>Stramenopiles</taxon>
        <taxon>Ochrophyta</taxon>
        <taxon>Pelagophyceae</taxon>
        <taxon>Pelagomonadales</taxon>
        <taxon>Pelagomonadaceae</taxon>
        <taxon>Aureococcus</taxon>
    </lineage>
</organism>
<dbReference type="PROSITE" id="PS51722">
    <property type="entry name" value="G_TR_2"/>
    <property type="match status" value="1"/>
</dbReference>
<dbReference type="Pfam" id="PF22042">
    <property type="entry name" value="EF-G_D2"/>
    <property type="match status" value="1"/>
</dbReference>
<dbReference type="InterPro" id="IPR000795">
    <property type="entry name" value="T_Tr_GTP-bd_dom"/>
</dbReference>
<dbReference type="PANTHER" id="PTHR43556:SF2">
    <property type="entry name" value="PEPTIDE CHAIN RELEASE FACTOR RF3"/>
    <property type="match status" value="1"/>
</dbReference>
<comment type="subcellular location">
    <subcellularLocation>
        <location evidence="2">Cytoplasm</location>
    </subcellularLocation>
    <subcellularLocation>
        <location evidence="1">Plastid</location>
        <location evidence="1">Chloroplast</location>
    </subcellularLocation>
</comment>
<dbReference type="Pfam" id="PF00009">
    <property type="entry name" value="GTP_EFTU"/>
    <property type="match status" value="1"/>
</dbReference>
<dbReference type="EMBL" id="JBBJCI010000035">
    <property type="protein sequence ID" value="KAK7253237.1"/>
    <property type="molecule type" value="Genomic_DNA"/>
</dbReference>
<evidence type="ECO:0000256" key="7">
    <source>
        <dbReference type="ARBA" id="ARBA00023134"/>
    </source>
</evidence>
<dbReference type="SUPFAM" id="SSF54980">
    <property type="entry name" value="EF-G C-terminal domain-like"/>
    <property type="match status" value="1"/>
</dbReference>
<evidence type="ECO:0000256" key="2">
    <source>
        <dbReference type="ARBA" id="ARBA00004496"/>
    </source>
</evidence>
<evidence type="ECO:0000256" key="3">
    <source>
        <dbReference type="ARBA" id="ARBA00009978"/>
    </source>
</evidence>
<evidence type="ECO:0000256" key="5">
    <source>
        <dbReference type="ARBA" id="ARBA00022741"/>
    </source>
</evidence>
<dbReference type="SUPFAM" id="SSF50447">
    <property type="entry name" value="Translation proteins"/>
    <property type="match status" value="1"/>
</dbReference>
<dbReference type="InterPro" id="IPR009000">
    <property type="entry name" value="Transl_B-barrel_sf"/>
</dbReference>
<keyword evidence="7" id="KW-0342">GTP-binding</keyword>
<dbReference type="InterPro" id="IPR004548">
    <property type="entry name" value="PrfC"/>
</dbReference>
<keyword evidence="5" id="KW-0547">Nucleotide-binding</keyword>
<dbReference type="Gene3D" id="3.30.70.3280">
    <property type="entry name" value="Peptide chain release factor 3, domain III"/>
    <property type="match status" value="1"/>
</dbReference>
<dbReference type="NCBIfam" id="TIGR00503">
    <property type="entry name" value="prfC"/>
    <property type="match status" value="1"/>
</dbReference>
<dbReference type="NCBIfam" id="NF001964">
    <property type="entry name" value="PRK00741.1"/>
    <property type="match status" value="1"/>
</dbReference>
<comment type="similarity">
    <text evidence="3">Belongs to the TRAFAC class translation factor GTPase superfamily. Classic translation factor GTPase family. PrfC subfamily.</text>
</comment>
<dbReference type="InterPro" id="IPR032090">
    <property type="entry name" value="RF3_C"/>
</dbReference>
<evidence type="ECO:0000256" key="1">
    <source>
        <dbReference type="ARBA" id="ARBA00004229"/>
    </source>
</evidence>
<keyword evidence="6" id="KW-0648">Protein biosynthesis</keyword>
<evidence type="ECO:0000259" key="9">
    <source>
        <dbReference type="PROSITE" id="PS51722"/>
    </source>
</evidence>
<dbReference type="Gene3D" id="3.40.50.300">
    <property type="entry name" value="P-loop containing nucleotide triphosphate hydrolases"/>
    <property type="match status" value="2"/>
</dbReference>
<keyword evidence="11" id="KW-1185">Reference proteome</keyword>
<evidence type="ECO:0000313" key="11">
    <source>
        <dbReference type="Proteomes" id="UP001363151"/>
    </source>
</evidence>
<dbReference type="InterPro" id="IPR027417">
    <property type="entry name" value="P-loop_NTPase"/>
</dbReference>
<dbReference type="Pfam" id="PF16658">
    <property type="entry name" value="RF3_C"/>
    <property type="match status" value="1"/>
</dbReference>
<dbReference type="GO" id="GO:0003746">
    <property type="term" value="F:translation elongation factor activity"/>
    <property type="evidence" value="ECO:0007669"/>
    <property type="project" value="UniProtKB-KW"/>
</dbReference>
<dbReference type="InterPro" id="IPR038467">
    <property type="entry name" value="RF3_dom_3_sf"/>
</dbReference>
<keyword evidence="8" id="KW-0732">Signal</keyword>
<dbReference type="InterPro" id="IPR031157">
    <property type="entry name" value="G_TR_CS"/>
</dbReference>
<sequence length="588" mass="63865">MGLTKFAIALLVSAQALRLAQKPSRCSTRLHSNAAPAEEIERRRNLAIISHPDAGKTTLTEKLLLYGDAIQQAGMVKARANGRSSTSDFLKMERERGISISSTCLTFEYGASRVNLMDTPGHADFSEDTYRTLSAADNAVMLVDGGKGLEPQTRKLFGVAQRSRLPVFTFVNKLDRPAMSPWEVLDEIAAEFGLETAVRTWPIGDGERFRGVLDVESDQVWIYERGARGDKASVTKIDYADEAAVAAAVGDEELVAQLAEDREMIAELTPALDDELLKTGAMTAVYFGSAMSDAGVEPFLDEFISLGSRPAPRTLRARKAEEEKTQLAPTSDEFAGYVFKMQANLDPKHRDCMAYVRIVSGKFTKGMKVTHARTGRPLTLATAAMLFGSGKDTIQDAFPGDIIGLNNPAGGLFQIGDALHSGAASVAFEPIPSFSPECFGYLRPTEVGASKKSFQKGVDQLLAEGAVQRLKQRGSGDGEDPLLAAVGELQFEVVVDRMQGEYGVACAIERVSYTIARWAQPELSPEDAWAVVDRARGEGALTGVFFAEDVFQRPVLLFRNQFTVDRLENDADLDLGLKPWALPPANAP</sequence>
<gene>
    <name evidence="10" type="ORF">SO694_00001142</name>
</gene>
<evidence type="ECO:0000313" key="10">
    <source>
        <dbReference type="EMBL" id="KAK7253237.1"/>
    </source>
</evidence>
<dbReference type="SUPFAM" id="SSF52540">
    <property type="entry name" value="P-loop containing nucleoside triphosphate hydrolases"/>
    <property type="match status" value="1"/>
</dbReference>
<keyword evidence="10" id="KW-0251">Elongation factor</keyword>
<comment type="caution">
    <text evidence="10">The sequence shown here is derived from an EMBL/GenBank/DDBJ whole genome shotgun (WGS) entry which is preliminary data.</text>
</comment>
<keyword evidence="4" id="KW-0963">Cytoplasm</keyword>
<reference evidence="10 11" key="1">
    <citation type="submission" date="2024-03" db="EMBL/GenBank/DDBJ databases">
        <title>Aureococcus anophagefferens CCMP1851 and Kratosvirus quantuckense: Draft genome of a second virus-susceptible host strain in the model system.</title>
        <authorList>
            <person name="Chase E."/>
            <person name="Truchon A.R."/>
            <person name="Schepens W."/>
            <person name="Wilhelm S.W."/>
        </authorList>
    </citation>
    <scope>NUCLEOTIDE SEQUENCE [LARGE SCALE GENOMIC DNA]</scope>
    <source>
        <strain evidence="10 11">CCMP1851</strain>
    </source>
</reference>
<dbReference type="NCBIfam" id="TIGR00231">
    <property type="entry name" value="small_GTP"/>
    <property type="match status" value="1"/>
</dbReference>
<dbReference type="PROSITE" id="PS00301">
    <property type="entry name" value="G_TR_1"/>
    <property type="match status" value="1"/>
</dbReference>
<dbReference type="InterPro" id="IPR005225">
    <property type="entry name" value="Small_GTP-bd"/>
</dbReference>
<feature type="signal peptide" evidence="8">
    <location>
        <begin position="1"/>
        <end position="16"/>
    </location>
</feature>
<feature type="chain" id="PRO_5045084497" evidence="8">
    <location>
        <begin position="17"/>
        <end position="588"/>
    </location>
</feature>
<dbReference type="Proteomes" id="UP001363151">
    <property type="component" value="Unassembled WGS sequence"/>
</dbReference>
<dbReference type="PANTHER" id="PTHR43556">
    <property type="entry name" value="PEPTIDE CHAIN RELEASE FACTOR RF3"/>
    <property type="match status" value="1"/>
</dbReference>
<dbReference type="InterPro" id="IPR053905">
    <property type="entry name" value="EF-G-like_DII"/>
</dbReference>
<dbReference type="InterPro" id="IPR035647">
    <property type="entry name" value="EFG_III/V"/>
</dbReference>